<protein>
    <recommendedName>
        <fullName evidence="3">MutL C-terminal dimerisation domain-containing protein</fullName>
    </recommendedName>
</protein>
<dbReference type="GO" id="GO:0140664">
    <property type="term" value="F:ATP-dependent DNA damage sensor activity"/>
    <property type="evidence" value="ECO:0007669"/>
    <property type="project" value="InterPro"/>
</dbReference>
<comment type="similarity">
    <text evidence="1">Belongs to the DNA mismatch repair MutL/HexB family.</text>
</comment>
<gene>
    <name evidence="4" type="ORF">M011DRAFT_472593</name>
</gene>
<feature type="compositionally biased region" description="Basic and acidic residues" evidence="2">
    <location>
        <begin position="331"/>
        <end position="349"/>
    </location>
</feature>
<evidence type="ECO:0000313" key="5">
    <source>
        <dbReference type="Proteomes" id="UP000799440"/>
    </source>
</evidence>
<dbReference type="EMBL" id="MU006617">
    <property type="protein sequence ID" value="KAF2742013.1"/>
    <property type="molecule type" value="Genomic_DNA"/>
</dbReference>
<dbReference type="Gene3D" id="3.30.1540.20">
    <property type="entry name" value="MutL, C-terminal domain, dimerisation subdomain"/>
    <property type="match status" value="1"/>
</dbReference>
<reference evidence="4" key="1">
    <citation type="journal article" date="2020" name="Stud. Mycol.">
        <title>101 Dothideomycetes genomes: a test case for predicting lifestyles and emergence of pathogens.</title>
        <authorList>
            <person name="Haridas S."/>
            <person name="Albert R."/>
            <person name="Binder M."/>
            <person name="Bloem J."/>
            <person name="Labutti K."/>
            <person name="Salamov A."/>
            <person name="Andreopoulos B."/>
            <person name="Baker S."/>
            <person name="Barry K."/>
            <person name="Bills G."/>
            <person name="Bluhm B."/>
            <person name="Cannon C."/>
            <person name="Castanera R."/>
            <person name="Culley D."/>
            <person name="Daum C."/>
            <person name="Ezra D."/>
            <person name="Gonzalez J."/>
            <person name="Henrissat B."/>
            <person name="Kuo A."/>
            <person name="Liang C."/>
            <person name="Lipzen A."/>
            <person name="Lutzoni F."/>
            <person name="Magnuson J."/>
            <person name="Mondo S."/>
            <person name="Nolan M."/>
            <person name="Ohm R."/>
            <person name="Pangilinan J."/>
            <person name="Park H.-J."/>
            <person name="Ramirez L."/>
            <person name="Alfaro M."/>
            <person name="Sun H."/>
            <person name="Tritt A."/>
            <person name="Yoshinaga Y."/>
            <person name="Zwiers L.-H."/>
            <person name="Turgeon B."/>
            <person name="Goodwin S."/>
            <person name="Spatafora J."/>
            <person name="Crous P."/>
            <person name="Grigoriev I."/>
        </authorList>
    </citation>
    <scope>NUCLEOTIDE SEQUENCE</scope>
    <source>
        <strain evidence="4">CBS 119925</strain>
    </source>
</reference>
<dbReference type="SUPFAM" id="SSF118116">
    <property type="entry name" value="DNA mismatch repair protein MutL"/>
    <property type="match status" value="2"/>
</dbReference>
<feature type="domain" description="MutL C-terminal dimerisation" evidence="3">
    <location>
        <begin position="703"/>
        <end position="914"/>
    </location>
</feature>
<dbReference type="SUPFAM" id="SSF55874">
    <property type="entry name" value="ATPase domain of HSP90 chaperone/DNA topoisomerase II/histidine kinase"/>
    <property type="match status" value="1"/>
</dbReference>
<proteinExistence type="inferred from homology"/>
<dbReference type="PANTHER" id="PTHR10073:SF47">
    <property type="entry name" value="DNA MISMATCH REPAIR PROTEIN MLH3"/>
    <property type="match status" value="1"/>
</dbReference>
<dbReference type="Pfam" id="PF13589">
    <property type="entry name" value="HATPase_c_3"/>
    <property type="match status" value="1"/>
</dbReference>
<accession>A0A6A6UVZ2</accession>
<dbReference type="GO" id="GO:0006298">
    <property type="term" value="P:mismatch repair"/>
    <property type="evidence" value="ECO:0007669"/>
    <property type="project" value="InterPro"/>
</dbReference>
<dbReference type="Gene3D" id="3.30.565.10">
    <property type="entry name" value="Histidine kinase-like ATPase, C-terminal domain"/>
    <property type="match status" value="1"/>
</dbReference>
<dbReference type="PANTHER" id="PTHR10073">
    <property type="entry name" value="DNA MISMATCH REPAIR PROTEIN MLH, PMS, MUTL"/>
    <property type="match status" value="1"/>
</dbReference>
<dbReference type="OrthoDB" id="429932at2759"/>
<evidence type="ECO:0000259" key="3">
    <source>
        <dbReference type="SMART" id="SM00853"/>
    </source>
</evidence>
<dbReference type="SMART" id="SM00853">
    <property type="entry name" value="MutL_C"/>
    <property type="match status" value="1"/>
</dbReference>
<dbReference type="InterPro" id="IPR037198">
    <property type="entry name" value="MutL_C_sf"/>
</dbReference>
<dbReference type="GO" id="GO:0005524">
    <property type="term" value="F:ATP binding"/>
    <property type="evidence" value="ECO:0007669"/>
    <property type="project" value="InterPro"/>
</dbReference>
<evidence type="ECO:0000256" key="1">
    <source>
        <dbReference type="ARBA" id="ARBA00006082"/>
    </source>
</evidence>
<organism evidence="4 5">
    <name type="scientific">Sporormia fimetaria CBS 119925</name>
    <dbReference type="NCBI Taxonomy" id="1340428"/>
    <lineage>
        <taxon>Eukaryota</taxon>
        <taxon>Fungi</taxon>
        <taxon>Dikarya</taxon>
        <taxon>Ascomycota</taxon>
        <taxon>Pezizomycotina</taxon>
        <taxon>Dothideomycetes</taxon>
        <taxon>Pleosporomycetidae</taxon>
        <taxon>Pleosporales</taxon>
        <taxon>Sporormiaceae</taxon>
        <taxon>Sporormia</taxon>
    </lineage>
</organism>
<evidence type="ECO:0000256" key="2">
    <source>
        <dbReference type="SAM" id="MobiDB-lite"/>
    </source>
</evidence>
<dbReference type="GO" id="GO:0016887">
    <property type="term" value="F:ATP hydrolysis activity"/>
    <property type="evidence" value="ECO:0007669"/>
    <property type="project" value="InterPro"/>
</dbReference>
<dbReference type="InterPro" id="IPR036890">
    <property type="entry name" value="HATPase_C_sf"/>
</dbReference>
<dbReference type="GO" id="GO:0032300">
    <property type="term" value="C:mismatch repair complex"/>
    <property type="evidence" value="ECO:0007669"/>
    <property type="project" value="InterPro"/>
</dbReference>
<keyword evidence="5" id="KW-1185">Reference proteome</keyword>
<dbReference type="InterPro" id="IPR038973">
    <property type="entry name" value="MutL/Mlh/Pms-like"/>
</dbReference>
<feature type="region of interest" description="Disordered" evidence="2">
    <location>
        <begin position="429"/>
        <end position="526"/>
    </location>
</feature>
<feature type="region of interest" description="Disordered" evidence="2">
    <location>
        <begin position="328"/>
        <end position="354"/>
    </location>
</feature>
<sequence>MHHTCPSTRASRNAHRIALLPADVASQLKSSATISSLSHVVLELLKNALDAGSTKVEGTVDFQRGDCTLEDDGLGITPSEFEDGGGLGRLYHTSKYYSEEPCLGRHGTFVASLAAVSLLTISSRRDGYRSTNSIVFHRSKPIERRLPALKRDEINGKHGTRVVVRNLFGHLPVRVKHRATLSSHSAELDRLWDCLKREVVALLLAWQHPVHVRLRDAGYQSVINLSTTDLLKDACERTPAKLQQMLSILTQADYLSVSDWPSWVPVSASTPTIAVQGAISLEPAPTTQTQFISLSHHPLSADGHNEFYGAVNRLFALSAFGFVEDEEEPDEKEKLRRAQDKRYKTEGHTHRQLRGRKGVDRHPMFHIRISLKNKGSVLPQLRALEGESNLQAVVDVLQAMVMQWLSVHHFRPRKLRTLRDTVVMSPITANRPEARQRVEGNEDTALLPMSSNAAKRKNKAPSHHDLVTRKHTQGSPFREWTRMKTSRAVDAPQATATKRSRPPSDDRTCSDRQSTISNTFSGSPANSDALQALPGIAELPGSLVESAAGMGSAGGEVDDSVDASTDATVDWTNPITQQTYSLNARTGCVLPKAERPRSALSGLDGSASAPQAKGLRLTKRARVNGDGENAWLNNLLGEWDNPIFKPVEQSIPQVVTEPPESNPSGSRYDHSSCQASHFHNNFDGASVPATTKLSRESLKDAIVLAQLDKKFILVKTTSGCGESGTQEILLLIDQHAADERVQVEALLARLCAPLPEGSIRCRSQLGHSPSVAFVALEKPVLFAVSKRERDLFVAHAARFAAWGILLDVCVAQEAVAAPRSRTSGELTVTVKTLPPAISERCKADSKLLISFLRKAVWEYADRRHATTATDGIPSGDTAGDTPRWITRLASCPQGLVDLVNSRACRSAIMFNDGLSMEQCRDLVDKLSVCALPFMCAHGRPSMVPLVTVGDLVFSGGSTPDVYGDDKGTEEGFISAWRKWKCR</sequence>
<dbReference type="InterPro" id="IPR014790">
    <property type="entry name" value="MutL_C"/>
</dbReference>
<name>A0A6A6UVZ2_9PLEO</name>
<dbReference type="AlphaFoldDB" id="A0A6A6UVZ2"/>
<dbReference type="InterPro" id="IPR042120">
    <property type="entry name" value="MutL_C_dimsub"/>
</dbReference>
<feature type="compositionally biased region" description="Polar residues" evidence="2">
    <location>
        <begin position="511"/>
        <end position="526"/>
    </location>
</feature>
<evidence type="ECO:0000313" key="4">
    <source>
        <dbReference type="EMBL" id="KAF2742013.1"/>
    </source>
</evidence>
<dbReference type="Proteomes" id="UP000799440">
    <property type="component" value="Unassembled WGS sequence"/>
</dbReference>